<accession>A0A9W9UI48</accession>
<dbReference type="SUPFAM" id="SSF51445">
    <property type="entry name" value="(Trans)glycosidases"/>
    <property type="match status" value="1"/>
</dbReference>
<evidence type="ECO:0000313" key="10">
    <source>
        <dbReference type="EMBL" id="KAJ5340340.1"/>
    </source>
</evidence>
<feature type="domain" description="Glycosyl hydrolases family 2 sugar binding" evidence="9">
    <location>
        <begin position="14"/>
        <end position="179"/>
    </location>
</feature>
<evidence type="ECO:0000256" key="5">
    <source>
        <dbReference type="ARBA" id="ARBA00023295"/>
    </source>
</evidence>
<feature type="domain" description="Glycoside hydrolase family 2 immunoglobulin-like beta-sandwich" evidence="7">
    <location>
        <begin position="181"/>
        <end position="278"/>
    </location>
</feature>
<dbReference type="GO" id="GO:0005975">
    <property type="term" value="P:carbohydrate metabolic process"/>
    <property type="evidence" value="ECO:0007669"/>
    <property type="project" value="InterPro"/>
</dbReference>
<dbReference type="Proteomes" id="UP001148299">
    <property type="component" value="Unassembled WGS sequence"/>
</dbReference>
<evidence type="ECO:0000256" key="4">
    <source>
        <dbReference type="ARBA" id="ARBA00022801"/>
    </source>
</evidence>
<reference evidence="10" key="1">
    <citation type="submission" date="2022-12" db="EMBL/GenBank/DDBJ databases">
        <authorList>
            <person name="Petersen C."/>
        </authorList>
    </citation>
    <scope>NUCLEOTIDE SEQUENCE</scope>
    <source>
        <strain evidence="10">IBT 35675</strain>
    </source>
</reference>
<dbReference type="PANTHER" id="PTHR10066:SF67">
    <property type="entry name" value="BETA-GLUCURONIDASE"/>
    <property type="match status" value="1"/>
</dbReference>
<keyword evidence="11" id="KW-1185">Reference proteome</keyword>
<dbReference type="AlphaFoldDB" id="A0A9W9UI48"/>
<evidence type="ECO:0000259" key="7">
    <source>
        <dbReference type="Pfam" id="PF00703"/>
    </source>
</evidence>
<organism evidence="10 11">
    <name type="scientific">Penicillium brevicompactum</name>
    <dbReference type="NCBI Taxonomy" id="5074"/>
    <lineage>
        <taxon>Eukaryota</taxon>
        <taxon>Fungi</taxon>
        <taxon>Dikarya</taxon>
        <taxon>Ascomycota</taxon>
        <taxon>Pezizomycotina</taxon>
        <taxon>Eurotiomycetes</taxon>
        <taxon>Eurotiomycetidae</taxon>
        <taxon>Eurotiales</taxon>
        <taxon>Aspergillaceae</taxon>
        <taxon>Penicillium</taxon>
    </lineage>
</organism>
<dbReference type="Gene3D" id="2.60.120.260">
    <property type="entry name" value="Galactose-binding domain-like"/>
    <property type="match status" value="1"/>
</dbReference>
<dbReference type="PANTHER" id="PTHR10066">
    <property type="entry name" value="BETA-GLUCURONIDASE"/>
    <property type="match status" value="1"/>
</dbReference>
<dbReference type="FunFam" id="3.20.20.80:FF:000080">
    <property type="entry name" value="Beta-glucuronidase UidA"/>
    <property type="match status" value="1"/>
</dbReference>
<evidence type="ECO:0000256" key="6">
    <source>
        <dbReference type="RuleBase" id="RU361154"/>
    </source>
</evidence>
<evidence type="ECO:0000259" key="8">
    <source>
        <dbReference type="Pfam" id="PF02836"/>
    </source>
</evidence>
<dbReference type="InterPro" id="IPR008979">
    <property type="entry name" value="Galactose-bd-like_sf"/>
</dbReference>
<evidence type="ECO:0000256" key="2">
    <source>
        <dbReference type="ARBA" id="ARBA00012761"/>
    </source>
</evidence>
<dbReference type="PRINTS" id="PR00132">
    <property type="entry name" value="GLHYDRLASE2"/>
</dbReference>
<dbReference type="SUPFAM" id="SSF49785">
    <property type="entry name" value="Galactose-binding domain-like"/>
    <property type="match status" value="1"/>
</dbReference>
<dbReference type="Gene3D" id="2.60.40.10">
    <property type="entry name" value="Immunoglobulins"/>
    <property type="match status" value="1"/>
</dbReference>
<dbReference type="InterPro" id="IPR006102">
    <property type="entry name" value="Ig-like_GH2"/>
</dbReference>
<gene>
    <name evidence="10" type="ORF">N7541_009464</name>
</gene>
<dbReference type="FunFam" id="2.60.120.260:FF:000027">
    <property type="entry name" value="Beta-glucuronidase"/>
    <property type="match status" value="1"/>
</dbReference>
<sequence length="597" mass="67460">MLKPRATATRELISLDGIWNFALGSFDTETDDVCTRLLSPELQIPVPASYNDIFIDRKIREHVGWVYYQRLVRVPRGWTGEKYFIRVDAATHHGRVFLNSQLVTEHSGGYTPFEADISDLVAAGEEFRLTIAVSNVLTNDTIPPGKIETLASGKRKQHYQHDFYNYAGLARSVWLYSVPMAHIQDVTVITDTAQTTGIVEYQVIANEALPAEQFHVSLIDEEGQVVAQSSGPQNRLQVDKAHLWQPGAAYLYQLQVELLRSGGDDGVLDVYSVATGIRSVKVSGMQFLINNKPFYFTGFGKHEDTAIRGKGHDPAYMVHDFQLMNWLGANSFRTSHYPYAEEVLEYADRHGIVVIDETAAVGLNLAIVAGILGNKAPPTFSPETINEQTQNAHKEALRELISRDKNHPCVVLWMIANEPASGEIGAEQYFEPLVKLTRELDPSRPICFANMAFNPVNRDLISGMFDVLCLNRYFGWYKHTGELDTAEEALHEELSGWQHKFGKPMIITEYGADSLAGLHAVNDVPWSEEYQSRLVEMYHRVHDRVDAVVGEHVWNFADFQTTSQIFRVDGNKKGIFTRDRRPKAAARILRERWSKLY</sequence>
<dbReference type="Pfam" id="PF02837">
    <property type="entry name" value="Glyco_hydro_2_N"/>
    <property type="match status" value="1"/>
</dbReference>
<dbReference type="GO" id="GO:0004566">
    <property type="term" value="F:beta-glucuronidase activity"/>
    <property type="evidence" value="ECO:0007669"/>
    <property type="project" value="UniProtKB-EC"/>
</dbReference>
<dbReference type="EC" id="3.2.1.31" evidence="2"/>
<dbReference type="InterPro" id="IPR013783">
    <property type="entry name" value="Ig-like_fold"/>
</dbReference>
<evidence type="ECO:0000256" key="1">
    <source>
        <dbReference type="ARBA" id="ARBA00007401"/>
    </source>
</evidence>
<keyword evidence="5 6" id="KW-0326">Glycosidase</keyword>
<proteinExistence type="inferred from homology"/>
<dbReference type="InterPro" id="IPR006101">
    <property type="entry name" value="Glyco_hydro_2"/>
</dbReference>
<keyword evidence="4 6" id="KW-0378">Hydrolase</keyword>
<dbReference type="GO" id="GO:0019391">
    <property type="term" value="P:glucuronoside catabolic process"/>
    <property type="evidence" value="ECO:0007669"/>
    <property type="project" value="TreeGrafter"/>
</dbReference>
<reference evidence="10" key="2">
    <citation type="journal article" date="2023" name="IMA Fungus">
        <title>Comparative genomic study of the Penicillium genus elucidates a diverse pangenome and 15 lateral gene transfer events.</title>
        <authorList>
            <person name="Petersen C."/>
            <person name="Sorensen T."/>
            <person name="Nielsen M.R."/>
            <person name="Sondergaard T.E."/>
            <person name="Sorensen J.L."/>
            <person name="Fitzpatrick D.A."/>
            <person name="Frisvad J.C."/>
            <person name="Nielsen K.L."/>
        </authorList>
    </citation>
    <scope>NUCLEOTIDE SEQUENCE</scope>
    <source>
        <strain evidence="10">IBT 35675</strain>
    </source>
</reference>
<dbReference type="InterPro" id="IPR023230">
    <property type="entry name" value="Glyco_hydro_2_CS"/>
</dbReference>
<dbReference type="Pfam" id="PF00703">
    <property type="entry name" value="Glyco_hydro_2"/>
    <property type="match status" value="1"/>
</dbReference>
<dbReference type="InterPro" id="IPR006103">
    <property type="entry name" value="Glyco_hydro_2_cat"/>
</dbReference>
<dbReference type="FunFam" id="2.60.40.10:FF:001198">
    <property type="entry name" value="Beta-glucuronidase UidA"/>
    <property type="match status" value="1"/>
</dbReference>
<comment type="similarity">
    <text evidence="1 6">Belongs to the glycosyl hydrolase 2 family.</text>
</comment>
<dbReference type="InterPro" id="IPR036156">
    <property type="entry name" value="Beta-gal/glucu_dom_sf"/>
</dbReference>
<evidence type="ECO:0000313" key="11">
    <source>
        <dbReference type="Proteomes" id="UP001148299"/>
    </source>
</evidence>
<dbReference type="SUPFAM" id="SSF49303">
    <property type="entry name" value="beta-Galactosidase/glucuronidase domain"/>
    <property type="match status" value="1"/>
</dbReference>
<name>A0A9W9UI48_PENBR</name>
<protein>
    <recommendedName>
        <fullName evidence="3">Beta-glucuronidase</fullName>
        <ecNumber evidence="2">3.2.1.31</ecNumber>
    </recommendedName>
</protein>
<dbReference type="PROSITE" id="PS00719">
    <property type="entry name" value="GLYCOSYL_HYDROL_F2_1"/>
    <property type="match status" value="1"/>
</dbReference>
<dbReference type="NCBIfam" id="NF007538">
    <property type="entry name" value="PRK10150.1"/>
    <property type="match status" value="1"/>
</dbReference>
<feature type="domain" description="Glycoside hydrolase family 2 catalytic" evidence="8">
    <location>
        <begin position="280"/>
        <end position="595"/>
    </location>
</feature>
<dbReference type="InterPro" id="IPR017853">
    <property type="entry name" value="GH"/>
</dbReference>
<dbReference type="InterPro" id="IPR006104">
    <property type="entry name" value="Glyco_hydro_2_N"/>
</dbReference>
<evidence type="ECO:0000256" key="3">
    <source>
        <dbReference type="ARBA" id="ARBA00016205"/>
    </source>
</evidence>
<evidence type="ECO:0000259" key="9">
    <source>
        <dbReference type="Pfam" id="PF02837"/>
    </source>
</evidence>
<dbReference type="EMBL" id="JAPZBR010000008">
    <property type="protein sequence ID" value="KAJ5340340.1"/>
    <property type="molecule type" value="Genomic_DNA"/>
</dbReference>
<comment type="caution">
    <text evidence="10">The sequence shown here is derived from an EMBL/GenBank/DDBJ whole genome shotgun (WGS) entry which is preliminary data.</text>
</comment>
<dbReference type="Gene3D" id="3.20.20.80">
    <property type="entry name" value="Glycosidases"/>
    <property type="match status" value="1"/>
</dbReference>
<dbReference type="Pfam" id="PF02836">
    <property type="entry name" value="Glyco_hydro_2_C"/>
    <property type="match status" value="1"/>
</dbReference>
<dbReference type="GO" id="GO:0030246">
    <property type="term" value="F:carbohydrate binding"/>
    <property type="evidence" value="ECO:0007669"/>
    <property type="project" value="TreeGrafter"/>
</dbReference>